<reference evidence="2" key="1">
    <citation type="submission" date="2021-04" db="EMBL/GenBank/DDBJ databases">
        <title>Genome based classification of Actinospica acidithermotolerans sp. nov., an actinobacterium isolated from an Indonesian hot spring.</title>
        <authorList>
            <person name="Kusuma A.B."/>
            <person name="Putra K.E."/>
            <person name="Nafisah S."/>
            <person name="Loh J."/>
            <person name="Nouioui I."/>
            <person name="Goodfellow M."/>
        </authorList>
    </citation>
    <scope>NUCLEOTIDE SEQUENCE</scope>
    <source>
        <strain evidence="2">DSM 45618</strain>
    </source>
</reference>
<dbReference type="EMBL" id="JAGSXH010000031">
    <property type="protein sequence ID" value="MBS2963656.1"/>
    <property type="molecule type" value="Genomic_DNA"/>
</dbReference>
<dbReference type="InterPro" id="IPR000073">
    <property type="entry name" value="AB_hydrolase_1"/>
</dbReference>
<comment type="caution">
    <text evidence="2">The sequence shown here is derived from an EMBL/GenBank/DDBJ whole genome shotgun (WGS) entry which is preliminary data.</text>
</comment>
<name>A0A8J7WJZ2_9ACTN</name>
<evidence type="ECO:0000259" key="1">
    <source>
        <dbReference type="Pfam" id="PF12697"/>
    </source>
</evidence>
<dbReference type="AlphaFoldDB" id="A0A8J7WJZ2"/>
<dbReference type="InterPro" id="IPR029058">
    <property type="entry name" value="AB_hydrolase_fold"/>
</dbReference>
<feature type="domain" description="AB hydrolase-1" evidence="1">
    <location>
        <begin position="42"/>
        <end position="305"/>
    </location>
</feature>
<proteinExistence type="predicted"/>
<organism evidence="2 3">
    <name type="scientific">Actinocrinis puniceicyclus</name>
    <dbReference type="NCBI Taxonomy" id="977794"/>
    <lineage>
        <taxon>Bacteria</taxon>
        <taxon>Bacillati</taxon>
        <taxon>Actinomycetota</taxon>
        <taxon>Actinomycetes</taxon>
        <taxon>Catenulisporales</taxon>
        <taxon>Actinospicaceae</taxon>
        <taxon>Actinocrinis</taxon>
    </lineage>
</organism>
<dbReference type="PANTHER" id="PTHR43798">
    <property type="entry name" value="MONOACYLGLYCEROL LIPASE"/>
    <property type="match status" value="1"/>
</dbReference>
<protein>
    <submittedName>
        <fullName evidence="2">Alpha/beta hydrolase</fullName>
    </submittedName>
</protein>
<keyword evidence="3" id="KW-1185">Reference proteome</keyword>
<sequence>MGAVTKPTSLELRRLVPGRLVRVAGSAHHVVVDEGQARAPVVVFTSGLGGAWYDWDAVVPLLAGRATLVRFDRPGLGWSQPAAVPPTLAGEAERIRELLSVLDLPGPVVLVGHSLAGFHVEGFARLYPELTAGVVLVDSSTEPQAVPQPAYSQRVRRWRRIGEAGRVSGVGGLLGPAAWRVVVAATTVRGVPAADPQHVAATFAAGRPGVAAMVENTLYFDVAAELLELRCERDFPAVPLQVLAAFGRSRIERAVMPRGLASRVADAWRLRQRDLAALSPLGELTELPDSGHFIPFDRPDAVADAVFNVLQAMQTERGLPDTR</sequence>
<dbReference type="InterPro" id="IPR050266">
    <property type="entry name" value="AB_hydrolase_sf"/>
</dbReference>
<evidence type="ECO:0000313" key="2">
    <source>
        <dbReference type="EMBL" id="MBS2963656.1"/>
    </source>
</evidence>
<dbReference type="RefSeq" id="WP_211467555.1">
    <property type="nucleotide sequence ID" value="NZ_JAGSXH010000031.1"/>
</dbReference>
<dbReference type="Pfam" id="PF12697">
    <property type="entry name" value="Abhydrolase_6"/>
    <property type="match status" value="1"/>
</dbReference>
<keyword evidence="2" id="KW-0378">Hydrolase</keyword>
<gene>
    <name evidence="2" type="ORF">KGA66_11395</name>
</gene>
<dbReference type="Proteomes" id="UP000677913">
    <property type="component" value="Unassembled WGS sequence"/>
</dbReference>
<dbReference type="GO" id="GO:0016787">
    <property type="term" value="F:hydrolase activity"/>
    <property type="evidence" value="ECO:0007669"/>
    <property type="project" value="UniProtKB-KW"/>
</dbReference>
<dbReference type="SUPFAM" id="SSF53474">
    <property type="entry name" value="alpha/beta-Hydrolases"/>
    <property type="match status" value="1"/>
</dbReference>
<dbReference type="Gene3D" id="3.40.50.1820">
    <property type="entry name" value="alpha/beta hydrolase"/>
    <property type="match status" value="1"/>
</dbReference>
<accession>A0A8J7WJZ2</accession>
<dbReference type="GO" id="GO:0016020">
    <property type="term" value="C:membrane"/>
    <property type="evidence" value="ECO:0007669"/>
    <property type="project" value="TreeGrafter"/>
</dbReference>
<evidence type="ECO:0000313" key="3">
    <source>
        <dbReference type="Proteomes" id="UP000677913"/>
    </source>
</evidence>
<dbReference type="PANTHER" id="PTHR43798:SF33">
    <property type="entry name" value="HYDROLASE, PUTATIVE (AFU_ORTHOLOGUE AFUA_2G14860)-RELATED"/>
    <property type="match status" value="1"/>
</dbReference>